<dbReference type="EMBL" id="CM023471">
    <property type="protein sequence ID" value="KAH7966670.1"/>
    <property type="molecule type" value="Genomic_DNA"/>
</dbReference>
<keyword evidence="2" id="KW-1185">Reference proteome</keyword>
<reference evidence="1" key="1">
    <citation type="submission" date="2020-05" db="EMBL/GenBank/DDBJ databases">
        <title>Large-scale comparative analyses of tick genomes elucidate their genetic diversity and vector capacities.</title>
        <authorList>
            <person name="Jia N."/>
            <person name="Wang J."/>
            <person name="Shi W."/>
            <person name="Du L."/>
            <person name="Sun Y."/>
            <person name="Zhan W."/>
            <person name="Jiang J."/>
            <person name="Wang Q."/>
            <person name="Zhang B."/>
            <person name="Ji P."/>
            <person name="Sakyi L.B."/>
            <person name="Cui X."/>
            <person name="Yuan T."/>
            <person name="Jiang B."/>
            <person name="Yang W."/>
            <person name="Lam T.T.-Y."/>
            <person name="Chang Q."/>
            <person name="Ding S."/>
            <person name="Wang X."/>
            <person name="Zhu J."/>
            <person name="Ruan X."/>
            <person name="Zhao L."/>
            <person name="Wei J."/>
            <person name="Que T."/>
            <person name="Du C."/>
            <person name="Cheng J."/>
            <person name="Dai P."/>
            <person name="Han X."/>
            <person name="Huang E."/>
            <person name="Gao Y."/>
            <person name="Liu J."/>
            <person name="Shao H."/>
            <person name="Ye R."/>
            <person name="Li L."/>
            <person name="Wei W."/>
            <person name="Wang X."/>
            <person name="Wang C."/>
            <person name="Yang T."/>
            <person name="Huo Q."/>
            <person name="Li W."/>
            <person name="Guo W."/>
            <person name="Chen H."/>
            <person name="Zhou L."/>
            <person name="Ni X."/>
            <person name="Tian J."/>
            <person name="Zhou Y."/>
            <person name="Sheng Y."/>
            <person name="Liu T."/>
            <person name="Pan Y."/>
            <person name="Xia L."/>
            <person name="Li J."/>
            <person name="Zhao F."/>
            <person name="Cao W."/>
        </authorList>
    </citation>
    <scope>NUCLEOTIDE SEQUENCE</scope>
    <source>
        <strain evidence="1">Dsil-2018</strain>
    </source>
</reference>
<accession>A0ACB8DF50</accession>
<protein>
    <submittedName>
        <fullName evidence="1">Uncharacterized protein</fullName>
    </submittedName>
</protein>
<evidence type="ECO:0000313" key="2">
    <source>
        <dbReference type="Proteomes" id="UP000821865"/>
    </source>
</evidence>
<comment type="caution">
    <text evidence="1">The sequence shown here is derived from an EMBL/GenBank/DDBJ whole genome shotgun (WGS) entry which is preliminary data.</text>
</comment>
<proteinExistence type="predicted"/>
<name>A0ACB8DF50_DERSI</name>
<evidence type="ECO:0000313" key="1">
    <source>
        <dbReference type="EMBL" id="KAH7966670.1"/>
    </source>
</evidence>
<dbReference type="Proteomes" id="UP000821865">
    <property type="component" value="Chromosome 2"/>
</dbReference>
<sequence length="297" mass="33457">MAEPEVLTALREQVQQLQQELQTQQQQHSHNASTTEAAPAGSAEDVTAPTEGIPHAASYDTWRVAVKLPPFWVDSPEVCTHHARPDPLGLRRRPLDALYADEVRNILANPPTANLYERLKTALIRRLSLSEEQKLRQLQSAELAERKPSQLLRHMRVLAGNMQVEDSFLRALWLQRLPPPVQAILQAQVRLPLDELAEIADRLSPTIQAVAAPLNTTELARRIDDIDQQLTSVQQRLGERLPMQQYRHLQSHDLNTTSSRQPDNSGPCYYHRCFGDRARQCRPPCSVGYAENANGSS</sequence>
<gene>
    <name evidence="1" type="ORF">HPB49_018550</name>
</gene>
<organism evidence="1 2">
    <name type="scientific">Dermacentor silvarum</name>
    <name type="common">Tick</name>
    <dbReference type="NCBI Taxonomy" id="543639"/>
    <lineage>
        <taxon>Eukaryota</taxon>
        <taxon>Metazoa</taxon>
        <taxon>Ecdysozoa</taxon>
        <taxon>Arthropoda</taxon>
        <taxon>Chelicerata</taxon>
        <taxon>Arachnida</taxon>
        <taxon>Acari</taxon>
        <taxon>Parasitiformes</taxon>
        <taxon>Ixodida</taxon>
        <taxon>Ixodoidea</taxon>
        <taxon>Ixodidae</taxon>
        <taxon>Rhipicephalinae</taxon>
        <taxon>Dermacentor</taxon>
    </lineage>
</organism>